<feature type="domain" description="RNA polymerase sigma factor 70 region 4 type 2" evidence="6">
    <location>
        <begin position="133"/>
        <end position="183"/>
    </location>
</feature>
<dbReference type="InterPro" id="IPR013324">
    <property type="entry name" value="RNA_pol_sigma_r3/r4-like"/>
</dbReference>
<dbReference type="SUPFAM" id="SSF88946">
    <property type="entry name" value="Sigma2 domain of RNA polymerase sigma factors"/>
    <property type="match status" value="1"/>
</dbReference>
<dbReference type="OrthoDB" id="9803470at2"/>
<evidence type="ECO:0000256" key="3">
    <source>
        <dbReference type="ARBA" id="ARBA00023082"/>
    </source>
</evidence>
<feature type="domain" description="RNA polymerase sigma-70 region 2" evidence="5">
    <location>
        <begin position="32"/>
        <end position="98"/>
    </location>
</feature>
<keyword evidence="8" id="KW-1185">Reference proteome</keyword>
<evidence type="ECO:0000259" key="6">
    <source>
        <dbReference type="Pfam" id="PF08281"/>
    </source>
</evidence>
<keyword evidence="4" id="KW-0804">Transcription</keyword>
<dbReference type="Pfam" id="PF04542">
    <property type="entry name" value="Sigma70_r2"/>
    <property type="match status" value="1"/>
</dbReference>
<dbReference type="Gene3D" id="1.10.10.10">
    <property type="entry name" value="Winged helix-like DNA-binding domain superfamily/Winged helix DNA-binding domain"/>
    <property type="match status" value="1"/>
</dbReference>
<dbReference type="GO" id="GO:0003677">
    <property type="term" value="F:DNA binding"/>
    <property type="evidence" value="ECO:0007669"/>
    <property type="project" value="InterPro"/>
</dbReference>
<evidence type="ECO:0000313" key="7">
    <source>
        <dbReference type="EMBL" id="AVP99665.1"/>
    </source>
</evidence>
<dbReference type="InterPro" id="IPR013325">
    <property type="entry name" value="RNA_pol_sigma_r2"/>
</dbReference>
<reference evidence="7 8" key="1">
    <citation type="submission" date="2018-03" db="EMBL/GenBank/DDBJ databases">
        <title>Ahniella affigens gen. nov., sp. nov., a gammaproteobacterium isolated from sandy soil near a stream.</title>
        <authorList>
            <person name="Ko Y."/>
            <person name="Kim J.-H."/>
        </authorList>
    </citation>
    <scope>NUCLEOTIDE SEQUENCE [LARGE SCALE GENOMIC DNA]</scope>
    <source>
        <strain evidence="7 8">D13</strain>
    </source>
</reference>
<proteinExistence type="inferred from homology"/>
<dbReference type="NCBIfam" id="TIGR02937">
    <property type="entry name" value="sigma70-ECF"/>
    <property type="match status" value="1"/>
</dbReference>
<gene>
    <name evidence="7" type="ORF">C7S18_21905</name>
</gene>
<dbReference type="InterPro" id="IPR007627">
    <property type="entry name" value="RNA_pol_sigma70_r2"/>
</dbReference>
<dbReference type="Pfam" id="PF08281">
    <property type="entry name" value="Sigma70_r4_2"/>
    <property type="match status" value="1"/>
</dbReference>
<keyword evidence="3" id="KW-0731">Sigma factor</keyword>
<dbReference type="AlphaFoldDB" id="A0A2P1PXV2"/>
<dbReference type="InterPro" id="IPR014284">
    <property type="entry name" value="RNA_pol_sigma-70_dom"/>
</dbReference>
<dbReference type="GO" id="GO:0006352">
    <property type="term" value="P:DNA-templated transcription initiation"/>
    <property type="evidence" value="ECO:0007669"/>
    <property type="project" value="InterPro"/>
</dbReference>
<name>A0A2P1PXV2_9GAMM</name>
<dbReference type="RefSeq" id="WP_106893581.1">
    <property type="nucleotide sequence ID" value="NZ_CP027860.1"/>
</dbReference>
<sequence>MLLTMARAEDNPDDAELLAALRARRPEAFATLVKREQDAVWRSMMRLTQDAAMAEDLSQEAFLRVYQRLDQFRGDSRLSTWVLRVAFNIGLRYLERQRTNGMMLIEPDTLADVEDDSPTVLQQMLDLERQTFLTAALAQMPALPRALLGFYYVEAMPLGEIADSTGLPIGTIKSHLFRARQWLREQSDRHFGVAHVS</sequence>
<dbReference type="EMBL" id="CP027860">
    <property type="protein sequence ID" value="AVP99665.1"/>
    <property type="molecule type" value="Genomic_DNA"/>
</dbReference>
<evidence type="ECO:0000313" key="8">
    <source>
        <dbReference type="Proteomes" id="UP000241074"/>
    </source>
</evidence>
<comment type="similarity">
    <text evidence="1">Belongs to the sigma-70 factor family. ECF subfamily.</text>
</comment>
<dbReference type="Proteomes" id="UP000241074">
    <property type="component" value="Chromosome"/>
</dbReference>
<dbReference type="InterPro" id="IPR013249">
    <property type="entry name" value="RNA_pol_sigma70_r4_t2"/>
</dbReference>
<accession>A0A2P1PXV2</accession>
<dbReference type="PANTHER" id="PTHR43133">
    <property type="entry name" value="RNA POLYMERASE ECF-TYPE SIGMA FACTO"/>
    <property type="match status" value="1"/>
</dbReference>
<dbReference type="KEGG" id="xba:C7S18_21905"/>
<evidence type="ECO:0000259" key="5">
    <source>
        <dbReference type="Pfam" id="PF04542"/>
    </source>
</evidence>
<evidence type="ECO:0000256" key="2">
    <source>
        <dbReference type="ARBA" id="ARBA00023015"/>
    </source>
</evidence>
<evidence type="ECO:0000256" key="4">
    <source>
        <dbReference type="ARBA" id="ARBA00023163"/>
    </source>
</evidence>
<dbReference type="Gene3D" id="1.10.1740.10">
    <property type="match status" value="1"/>
</dbReference>
<reference evidence="7 8" key="2">
    <citation type="submission" date="2018-03" db="EMBL/GenBank/DDBJ databases">
        <authorList>
            <person name="Keele B.F."/>
        </authorList>
    </citation>
    <scope>NUCLEOTIDE SEQUENCE [LARGE SCALE GENOMIC DNA]</scope>
    <source>
        <strain evidence="7 8">D13</strain>
    </source>
</reference>
<evidence type="ECO:0000256" key="1">
    <source>
        <dbReference type="ARBA" id="ARBA00010641"/>
    </source>
</evidence>
<dbReference type="InterPro" id="IPR036388">
    <property type="entry name" value="WH-like_DNA-bd_sf"/>
</dbReference>
<dbReference type="SUPFAM" id="SSF88659">
    <property type="entry name" value="Sigma3 and sigma4 domains of RNA polymerase sigma factors"/>
    <property type="match status" value="1"/>
</dbReference>
<protein>
    <submittedName>
        <fullName evidence="7">RNA polymerase subunit sigma-24</fullName>
    </submittedName>
</protein>
<keyword evidence="2" id="KW-0805">Transcription regulation</keyword>
<dbReference type="InterPro" id="IPR039425">
    <property type="entry name" value="RNA_pol_sigma-70-like"/>
</dbReference>
<dbReference type="GO" id="GO:0016987">
    <property type="term" value="F:sigma factor activity"/>
    <property type="evidence" value="ECO:0007669"/>
    <property type="project" value="UniProtKB-KW"/>
</dbReference>
<organism evidence="7 8">
    <name type="scientific">Ahniella affigens</name>
    <dbReference type="NCBI Taxonomy" id="2021234"/>
    <lineage>
        <taxon>Bacteria</taxon>
        <taxon>Pseudomonadati</taxon>
        <taxon>Pseudomonadota</taxon>
        <taxon>Gammaproteobacteria</taxon>
        <taxon>Lysobacterales</taxon>
        <taxon>Rhodanobacteraceae</taxon>
        <taxon>Ahniella</taxon>
    </lineage>
</organism>
<dbReference type="PANTHER" id="PTHR43133:SF51">
    <property type="entry name" value="RNA POLYMERASE SIGMA FACTOR"/>
    <property type="match status" value="1"/>
</dbReference>